<evidence type="ECO:0000313" key="4">
    <source>
        <dbReference type="EMBL" id="KGJ22469.1"/>
    </source>
</evidence>
<gene>
    <name evidence="4" type="ORF">IX56_07885</name>
</gene>
<feature type="coiled-coil region" evidence="2">
    <location>
        <begin position="149"/>
        <end position="183"/>
    </location>
</feature>
<dbReference type="PANTHER" id="PTHR30469:SF38">
    <property type="entry name" value="HLYD FAMILY SECRETION PROTEIN"/>
    <property type="match status" value="1"/>
</dbReference>
<name>A0A099GI44_9RHOB</name>
<feature type="chain" id="PRO_5001955584" evidence="3">
    <location>
        <begin position="20"/>
        <end position="370"/>
    </location>
</feature>
<dbReference type="RefSeq" id="WP_036708951.1">
    <property type="nucleotide sequence ID" value="NZ_JRKQ01000031.1"/>
</dbReference>
<evidence type="ECO:0000256" key="3">
    <source>
        <dbReference type="SAM" id="SignalP"/>
    </source>
</evidence>
<dbReference type="GO" id="GO:1990281">
    <property type="term" value="C:efflux pump complex"/>
    <property type="evidence" value="ECO:0007669"/>
    <property type="project" value="TreeGrafter"/>
</dbReference>
<dbReference type="Gene3D" id="2.40.50.100">
    <property type="match status" value="1"/>
</dbReference>
<dbReference type="SUPFAM" id="SSF111369">
    <property type="entry name" value="HlyD-like secretion proteins"/>
    <property type="match status" value="1"/>
</dbReference>
<feature type="signal peptide" evidence="3">
    <location>
        <begin position="1"/>
        <end position="19"/>
    </location>
</feature>
<accession>A0A099GI44</accession>
<evidence type="ECO:0000256" key="2">
    <source>
        <dbReference type="SAM" id="Coils"/>
    </source>
</evidence>
<reference evidence="4 5" key="2">
    <citation type="submission" date="2014-10" db="EMBL/GenBank/DDBJ databases">
        <title>Paracoccus sanguinis sp. nov., isolated from clinical specimens of New York State patients.</title>
        <authorList>
            <person name="Mingle L.A."/>
            <person name="Cole J.A."/>
            <person name="Lapierre P."/>
            <person name="Musser K.A."/>
        </authorList>
    </citation>
    <scope>NUCLEOTIDE SEQUENCE [LARGE SCALE GENOMIC DNA]</scope>
    <source>
        <strain evidence="4 5">5503</strain>
    </source>
</reference>
<proteinExistence type="inferred from homology"/>
<reference evidence="4 5" key="1">
    <citation type="submission" date="2014-09" db="EMBL/GenBank/DDBJ databases">
        <authorList>
            <person name="McGinnis J.M."/>
            <person name="Wolfgang W.J."/>
        </authorList>
    </citation>
    <scope>NUCLEOTIDE SEQUENCE [LARGE SCALE GENOMIC DNA]</scope>
    <source>
        <strain evidence="4 5">5503</strain>
    </source>
</reference>
<keyword evidence="3" id="KW-0732">Signal</keyword>
<dbReference type="Gene3D" id="2.40.420.20">
    <property type="match status" value="1"/>
</dbReference>
<keyword evidence="2" id="KW-0175">Coiled coil</keyword>
<comment type="caution">
    <text evidence="4">The sequence shown here is derived from an EMBL/GenBank/DDBJ whole genome shotgun (WGS) entry which is preliminary data.</text>
</comment>
<dbReference type="GO" id="GO:0015562">
    <property type="term" value="F:efflux transmembrane transporter activity"/>
    <property type="evidence" value="ECO:0007669"/>
    <property type="project" value="TreeGrafter"/>
</dbReference>
<protein>
    <submittedName>
        <fullName evidence="4">RND transporter</fullName>
    </submittedName>
</protein>
<dbReference type="PANTHER" id="PTHR30469">
    <property type="entry name" value="MULTIDRUG RESISTANCE PROTEIN MDTA"/>
    <property type="match status" value="1"/>
</dbReference>
<dbReference type="InterPro" id="IPR006143">
    <property type="entry name" value="RND_pump_MFP"/>
</dbReference>
<dbReference type="Proteomes" id="UP000029858">
    <property type="component" value="Unassembled WGS sequence"/>
</dbReference>
<dbReference type="AlphaFoldDB" id="A0A099GI44"/>
<organism evidence="4 5">
    <name type="scientific">Paracoccus sanguinis</name>
    <dbReference type="NCBI Taxonomy" id="1545044"/>
    <lineage>
        <taxon>Bacteria</taxon>
        <taxon>Pseudomonadati</taxon>
        <taxon>Pseudomonadota</taxon>
        <taxon>Alphaproteobacteria</taxon>
        <taxon>Rhodobacterales</taxon>
        <taxon>Paracoccaceae</taxon>
        <taxon>Paracoccus</taxon>
    </lineage>
</organism>
<sequence>MRFGFLLLPLLLAAGVPLAAATPSAPSPPVAEAAPQAPAGGPLLAVEYVPVETRPLTLGVQLTGTIGAQDSIDLSFPNGGRITEILVEAGNRVSAGMPLARTDAVQQQQALNQAEAGVTAAEAAARQAGQAAERADEMLRRGVGTRAARDAAQQALSAAEGQLESARTRADQARRALDDAVLKAPEEAVVTARTAEPGQVVGAAQPILSLAALTGLEAVFRLPDSPRLDAWKGAQVSLSPIDHPDRRLNGTVSEIAPLVDPATGSVTVRVAIDGPLDPALLGAAVVGTAEVPAGEGIELPWTALTVSGTSPAVWRIGADDRVAIAPVEVERYETGVVVVRAGVTSGEVVVGEGSQLMYPGRQVRRGTPRP</sequence>
<evidence type="ECO:0000313" key="5">
    <source>
        <dbReference type="Proteomes" id="UP000029858"/>
    </source>
</evidence>
<dbReference type="Gene3D" id="1.10.287.470">
    <property type="entry name" value="Helix hairpin bin"/>
    <property type="match status" value="1"/>
</dbReference>
<comment type="similarity">
    <text evidence="1">Belongs to the membrane fusion protein (MFP) (TC 8.A.1) family.</text>
</comment>
<dbReference type="Gene3D" id="2.40.30.170">
    <property type="match status" value="1"/>
</dbReference>
<dbReference type="EMBL" id="JRKQ01000031">
    <property type="protein sequence ID" value="KGJ22469.1"/>
    <property type="molecule type" value="Genomic_DNA"/>
</dbReference>
<dbReference type="NCBIfam" id="TIGR01730">
    <property type="entry name" value="RND_mfp"/>
    <property type="match status" value="1"/>
</dbReference>
<evidence type="ECO:0000256" key="1">
    <source>
        <dbReference type="ARBA" id="ARBA00009477"/>
    </source>
</evidence>